<dbReference type="GO" id="GO:0005829">
    <property type="term" value="C:cytosol"/>
    <property type="evidence" value="ECO:0007669"/>
    <property type="project" value="TreeGrafter"/>
</dbReference>
<dbReference type="KEGG" id="cwo:Cwoe_4332"/>
<dbReference type="InterPro" id="IPR010044">
    <property type="entry name" value="MTAP"/>
</dbReference>
<proteinExistence type="predicted"/>
<reference evidence="4 5" key="1">
    <citation type="journal article" date="2010" name="Stand. Genomic Sci.">
        <title>Complete genome sequence of Conexibacter woesei type strain (ID131577).</title>
        <authorList>
            <person name="Pukall R."/>
            <person name="Lapidus A."/>
            <person name="Glavina Del Rio T."/>
            <person name="Copeland A."/>
            <person name="Tice H."/>
            <person name="Cheng J.-F."/>
            <person name="Lucas S."/>
            <person name="Chen F."/>
            <person name="Nolan M."/>
            <person name="Bruce D."/>
            <person name="Goodwin L."/>
            <person name="Pitluck S."/>
            <person name="Mavromatis K."/>
            <person name="Ivanova N."/>
            <person name="Ovchinnikova G."/>
            <person name="Pati A."/>
            <person name="Chen A."/>
            <person name="Palaniappan K."/>
            <person name="Land M."/>
            <person name="Hauser L."/>
            <person name="Chang Y.-J."/>
            <person name="Jeffries C.D."/>
            <person name="Chain P."/>
            <person name="Meincke L."/>
            <person name="Sims D."/>
            <person name="Brettin T."/>
            <person name="Detter J.C."/>
            <person name="Rohde M."/>
            <person name="Goeker M."/>
            <person name="Bristow J."/>
            <person name="Eisen J.A."/>
            <person name="Markowitz V."/>
            <person name="Kyrpides N.C."/>
            <person name="Klenk H.-P."/>
            <person name="Hugenholtz P."/>
        </authorList>
    </citation>
    <scope>NUCLEOTIDE SEQUENCE [LARGE SCALE GENOMIC DNA]</scope>
    <source>
        <strain evidence="5">DSM 14684 / CIP 108061 / JCM 11494 / NBRC 100937 / ID131577</strain>
    </source>
</reference>
<dbReference type="PANTHER" id="PTHR42679:SF2">
    <property type="entry name" value="S-METHYL-5'-THIOADENOSINE PHOSPHORYLASE"/>
    <property type="match status" value="1"/>
</dbReference>
<dbReference type="EMBL" id="CP001854">
    <property type="protein sequence ID" value="ADB52746.1"/>
    <property type="molecule type" value="Genomic_DNA"/>
</dbReference>
<dbReference type="EC" id="2.4.2.28" evidence="4"/>
<dbReference type="HOGENOM" id="CLU_054456_0_2_11"/>
<reference evidence="5" key="2">
    <citation type="submission" date="2010-01" db="EMBL/GenBank/DDBJ databases">
        <title>The complete genome of Conexibacter woesei DSM 14684.</title>
        <authorList>
            <consortium name="US DOE Joint Genome Institute (JGI-PGF)"/>
            <person name="Lucas S."/>
            <person name="Copeland A."/>
            <person name="Lapidus A."/>
            <person name="Glavina del Rio T."/>
            <person name="Dalin E."/>
            <person name="Tice H."/>
            <person name="Bruce D."/>
            <person name="Goodwin L."/>
            <person name="Pitluck S."/>
            <person name="Kyrpides N."/>
            <person name="Mavromatis K."/>
            <person name="Ivanova N."/>
            <person name="Mikhailova N."/>
            <person name="Chertkov O."/>
            <person name="Brettin T."/>
            <person name="Detter J.C."/>
            <person name="Han C."/>
            <person name="Larimer F."/>
            <person name="Land M."/>
            <person name="Hauser L."/>
            <person name="Markowitz V."/>
            <person name="Cheng J.-F."/>
            <person name="Hugenholtz P."/>
            <person name="Woyke T."/>
            <person name="Wu D."/>
            <person name="Pukall R."/>
            <person name="Steenblock K."/>
            <person name="Schneider S."/>
            <person name="Klenk H.-P."/>
            <person name="Eisen J.A."/>
        </authorList>
    </citation>
    <scope>NUCLEOTIDE SEQUENCE [LARGE SCALE GENOMIC DNA]</scope>
    <source>
        <strain evidence="5">DSM 14684 / CIP 108061 / JCM 11494 / NBRC 100937 / ID131577</strain>
    </source>
</reference>
<dbReference type="Pfam" id="PF01048">
    <property type="entry name" value="PNP_UDP_1"/>
    <property type="match status" value="1"/>
</dbReference>
<dbReference type="Proteomes" id="UP000008229">
    <property type="component" value="Chromosome"/>
</dbReference>
<dbReference type="GO" id="GO:0017061">
    <property type="term" value="F:S-methyl-5-thioadenosine phosphorylase activity"/>
    <property type="evidence" value="ECO:0007669"/>
    <property type="project" value="UniProtKB-EC"/>
</dbReference>
<keyword evidence="2 4" id="KW-0808">Transferase</keyword>
<dbReference type="InterPro" id="IPR035994">
    <property type="entry name" value="Nucleoside_phosphorylase_sf"/>
</dbReference>
<keyword evidence="1 4" id="KW-0328">Glycosyltransferase</keyword>
<name>D3F6U8_CONWI</name>
<gene>
    <name evidence="4" type="ordered locus">Cwoe_4332</name>
</gene>
<dbReference type="SUPFAM" id="SSF53167">
    <property type="entry name" value="Purine and uridine phosphorylases"/>
    <property type="match status" value="1"/>
</dbReference>
<evidence type="ECO:0000256" key="2">
    <source>
        <dbReference type="ARBA" id="ARBA00022679"/>
    </source>
</evidence>
<dbReference type="eggNOG" id="COG0005">
    <property type="taxonomic scope" value="Bacteria"/>
</dbReference>
<evidence type="ECO:0000256" key="1">
    <source>
        <dbReference type="ARBA" id="ARBA00022676"/>
    </source>
</evidence>
<feature type="domain" description="Nucleoside phosphorylase" evidence="3">
    <location>
        <begin position="2"/>
        <end position="226"/>
    </location>
</feature>
<organism evidence="4 5">
    <name type="scientific">Conexibacter woesei (strain DSM 14684 / CCUG 47730 / CIP 108061 / JCM 11494 / NBRC 100937 / ID131577)</name>
    <dbReference type="NCBI Taxonomy" id="469383"/>
    <lineage>
        <taxon>Bacteria</taxon>
        <taxon>Bacillati</taxon>
        <taxon>Actinomycetota</taxon>
        <taxon>Thermoleophilia</taxon>
        <taxon>Solirubrobacterales</taxon>
        <taxon>Conexibacteraceae</taxon>
        <taxon>Conexibacter</taxon>
    </lineage>
</organism>
<evidence type="ECO:0000259" key="3">
    <source>
        <dbReference type="Pfam" id="PF01048"/>
    </source>
</evidence>
<dbReference type="OrthoDB" id="1523230at2"/>
<dbReference type="RefSeq" id="WP_012935797.1">
    <property type="nucleotide sequence ID" value="NC_013739.1"/>
</dbReference>
<sequence>MRVGIITGSGSYVLPHVADGVPGRVVTRFGTAELTRGTFAGVDVVYVSRHLPGHRLLSSQVRHRANIVALAEAGVDAIVAVTICGSLDASLPPGALVVFDDLYFPSNRLPDGSICTLHDDPGASGRGHWIFDLPFSQPLREALLTGARSAGYAARDGGCYAHTDGPRFNTRAELRALMQIGVKAVSQTAGPEIVLSGEAGVPYALLGFITDYANGINPDDPTPVDELARLLDASGDIVADVLAATLPRIPPAGLGPVGTRLSWD</sequence>
<dbReference type="STRING" id="469383.Cwoe_4332"/>
<evidence type="ECO:0000313" key="4">
    <source>
        <dbReference type="EMBL" id="ADB52746.1"/>
    </source>
</evidence>
<dbReference type="GO" id="GO:0019509">
    <property type="term" value="P:L-methionine salvage from methylthioadenosine"/>
    <property type="evidence" value="ECO:0007669"/>
    <property type="project" value="TreeGrafter"/>
</dbReference>
<protein>
    <submittedName>
        <fullName evidence="4">S-methyl-5'-thioadenosine phosphorylase</fullName>
        <ecNumber evidence="4">2.4.2.28</ecNumber>
    </submittedName>
</protein>
<dbReference type="PANTHER" id="PTHR42679">
    <property type="entry name" value="S-METHYL-5'-THIOADENOSINE PHOSPHORYLASE"/>
    <property type="match status" value="1"/>
</dbReference>
<dbReference type="GO" id="GO:0009116">
    <property type="term" value="P:nucleoside metabolic process"/>
    <property type="evidence" value="ECO:0007669"/>
    <property type="project" value="InterPro"/>
</dbReference>
<dbReference type="CDD" id="cd09010">
    <property type="entry name" value="MTAP_SsMTAPII_like_MTIP"/>
    <property type="match status" value="1"/>
</dbReference>
<evidence type="ECO:0000313" key="5">
    <source>
        <dbReference type="Proteomes" id="UP000008229"/>
    </source>
</evidence>
<accession>D3F6U8</accession>
<dbReference type="InterPro" id="IPR000845">
    <property type="entry name" value="Nucleoside_phosphorylase_d"/>
</dbReference>
<dbReference type="AlphaFoldDB" id="D3F6U8"/>
<keyword evidence="5" id="KW-1185">Reference proteome</keyword>
<dbReference type="Gene3D" id="3.40.50.1580">
    <property type="entry name" value="Nucleoside phosphorylase domain"/>
    <property type="match status" value="1"/>
</dbReference>